<name>A0AAJ6QUD3_9ACAR</name>
<dbReference type="Pfam" id="PF00452">
    <property type="entry name" value="Bcl-2"/>
    <property type="match status" value="1"/>
</dbReference>
<organism evidence="8 9">
    <name type="scientific">Galendromus occidentalis</name>
    <name type="common">western predatory mite</name>
    <dbReference type="NCBI Taxonomy" id="34638"/>
    <lineage>
        <taxon>Eukaryota</taxon>
        <taxon>Metazoa</taxon>
        <taxon>Ecdysozoa</taxon>
        <taxon>Arthropoda</taxon>
        <taxon>Chelicerata</taxon>
        <taxon>Arachnida</taxon>
        <taxon>Acari</taxon>
        <taxon>Parasitiformes</taxon>
        <taxon>Mesostigmata</taxon>
        <taxon>Gamasina</taxon>
        <taxon>Phytoseioidea</taxon>
        <taxon>Phytoseiidae</taxon>
        <taxon>Typhlodrominae</taxon>
        <taxon>Galendromus</taxon>
    </lineage>
</organism>
<keyword evidence="3 5" id="KW-0053">Apoptosis</keyword>
<dbReference type="Gene3D" id="1.10.437.10">
    <property type="entry name" value="Blc2-like"/>
    <property type="match status" value="1"/>
</dbReference>
<proteinExistence type="inferred from homology"/>
<dbReference type="PROSITE" id="PS50062">
    <property type="entry name" value="BCL2_FAMILY"/>
    <property type="match status" value="1"/>
</dbReference>
<keyword evidence="6" id="KW-1133">Transmembrane helix</keyword>
<evidence type="ECO:0000256" key="3">
    <source>
        <dbReference type="ARBA" id="ARBA00022703"/>
    </source>
</evidence>
<dbReference type="InterPro" id="IPR046371">
    <property type="entry name" value="Bcl-2_BH1-3"/>
</dbReference>
<keyword evidence="6" id="KW-0812">Transmembrane</keyword>
<feature type="domain" description="Apoptosis regulator Bcl-2 family BH4" evidence="7">
    <location>
        <begin position="40"/>
        <end position="59"/>
    </location>
</feature>
<feature type="transmembrane region" description="Helical" evidence="6">
    <location>
        <begin position="194"/>
        <end position="215"/>
    </location>
</feature>
<dbReference type="PANTHER" id="PTHR11256:SF50">
    <property type="entry name" value="APOPTOSIS REGULATOR CED-9"/>
    <property type="match status" value="1"/>
</dbReference>
<comment type="subcellular location">
    <subcellularLocation>
        <location evidence="1">Membrane</location>
    </subcellularLocation>
</comment>
<keyword evidence="8" id="KW-1185">Reference proteome</keyword>
<dbReference type="GO" id="GO:0008630">
    <property type="term" value="P:intrinsic apoptotic signaling pathway in response to DNA damage"/>
    <property type="evidence" value="ECO:0007669"/>
    <property type="project" value="TreeGrafter"/>
</dbReference>
<evidence type="ECO:0000313" key="8">
    <source>
        <dbReference type="Proteomes" id="UP000694867"/>
    </source>
</evidence>
<dbReference type="GeneID" id="100901169"/>
<evidence type="ECO:0000313" key="9">
    <source>
        <dbReference type="RefSeq" id="XP_003744196.1"/>
    </source>
</evidence>
<dbReference type="RefSeq" id="XP_003744196.1">
    <property type="nucleotide sequence ID" value="XM_003744148.1"/>
</dbReference>
<dbReference type="InterPro" id="IPR036834">
    <property type="entry name" value="Bcl-2-like_sf"/>
</dbReference>
<dbReference type="SMART" id="SM00337">
    <property type="entry name" value="BCL"/>
    <property type="match status" value="1"/>
</dbReference>
<evidence type="ECO:0000259" key="7">
    <source>
        <dbReference type="PROSITE" id="PS50063"/>
    </source>
</evidence>
<keyword evidence="4 6" id="KW-0472">Membrane</keyword>
<accession>A0AAJ6QUD3</accession>
<dbReference type="GO" id="GO:0042981">
    <property type="term" value="P:regulation of apoptotic process"/>
    <property type="evidence" value="ECO:0007669"/>
    <property type="project" value="InterPro"/>
</dbReference>
<evidence type="ECO:0000256" key="4">
    <source>
        <dbReference type="ARBA" id="ARBA00023136"/>
    </source>
</evidence>
<dbReference type="Proteomes" id="UP000694867">
    <property type="component" value="Unplaced"/>
</dbReference>
<comment type="similarity">
    <text evidence="2">Belongs to the Bcl-2 family.</text>
</comment>
<dbReference type="PANTHER" id="PTHR11256">
    <property type="entry name" value="BCL-2 RELATED"/>
    <property type="match status" value="1"/>
</dbReference>
<sequence>MTKNSGGDLAMLFFVISFRRGNASRRGSMEYLSTVEQRQIHEILGDFFRYRLSLRGTEWTSPVEPEVSPDNAEICATLRALSDHFHAGCQEALAELAERCLLVDNLTLRTVEDGFHTSMNELMSERGVSWERIVVAFTYAVETAARLPTQDPINTVYNWTTAFTARTLMPWIRENHGWASVLGDVSSEAPKSNFYRNIFGVAGIALGAIVVGAILTNKS</sequence>
<dbReference type="KEGG" id="goe:100901169"/>
<dbReference type="InterPro" id="IPR003093">
    <property type="entry name" value="Bcl2_BH4"/>
</dbReference>
<feature type="short sequence motif" description="BH4" evidence="5">
    <location>
        <begin position="40"/>
        <end position="59"/>
    </location>
</feature>
<dbReference type="GO" id="GO:0097192">
    <property type="term" value="P:extrinsic apoptotic signaling pathway in absence of ligand"/>
    <property type="evidence" value="ECO:0007669"/>
    <property type="project" value="TreeGrafter"/>
</dbReference>
<dbReference type="GO" id="GO:0001836">
    <property type="term" value="P:release of cytochrome c from mitochondria"/>
    <property type="evidence" value="ECO:0007669"/>
    <property type="project" value="TreeGrafter"/>
</dbReference>
<dbReference type="GO" id="GO:0005741">
    <property type="term" value="C:mitochondrial outer membrane"/>
    <property type="evidence" value="ECO:0007669"/>
    <property type="project" value="TreeGrafter"/>
</dbReference>
<gene>
    <name evidence="9" type="primary">LOC100901169</name>
</gene>
<evidence type="ECO:0000256" key="6">
    <source>
        <dbReference type="SAM" id="Phobius"/>
    </source>
</evidence>
<dbReference type="InterPro" id="IPR002475">
    <property type="entry name" value="Bcl2-like"/>
</dbReference>
<dbReference type="SUPFAM" id="SSF56854">
    <property type="entry name" value="Bcl-2 inhibitors of programmed cell death"/>
    <property type="match status" value="1"/>
</dbReference>
<evidence type="ECO:0000256" key="5">
    <source>
        <dbReference type="PROSITE-ProRule" id="PRU00025"/>
    </source>
</evidence>
<dbReference type="InterPro" id="IPR026298">
    <property type="entry name" value="Bcl-2_fam"/>
</dbReference>
<dbReference type="AlphaFoldDB" id="A0AAJ6QUD3"/>
<dbReference type="PROSITE" id="PS50063">
    <property type="entry name" value="BH4_2"/>
    <property type="match status" value="1"/>
</dbReference>
<evidence type="ECO:0000256" key="1">
    <source>
        <dbReference type="ARBA" id="ARBA00004370"/>
    </source>
</evidence>
<evidence type="ECO:0000256" key="2">
    <source>
        <dbReference type="ARBA" id="ARBA00009458"/>
    </source>
</evidence>
<protein>
    <submittedName>
        <fullName evidence="9">Bcl-2-like protein 1</fullName>
    </submittedName>
</protein>
<reference evidence="9" key="1">
    <citation type="submission" date="2025-08" db="UniProtKB">
        <authorList>
            <consortium name="RefSeq"/>
        </authorList>
    </citation>
    <scope>IDENTIFICATION</scope>
</reference>
<dbReference type="GO" id="GO:0051400">
    <property type="term" value="F:BH domain binding"/>
    <property type="evidence" value="ECO:0007669"/>
    <property type="project" value="TreeGrafter"/>
</dbReference>